<evidence type="ECO:0000313" key="2">
    <source>
        <dbReference type="Proteomes" id="UP001162891"/>
    </source>
</evidence>
<dbReference type="InterPro" id="IPR007476">
    <property type="entry name" value="RdgC"/>
</dbReference>
<proteinExistence type="predicted"/>
<gene>
    <name evidence="1" type="ORF">AMOR_01560</name>
</gene>
<evidence type="ECO:0008006" key="3">
    <source>
        <dbReference type="Google" id="ProtNLM"/>
    </source>
</evidence>
<name>A0ABM7WNX4_9BACT</name>
<keyword evidence="2" id="KW-1185">Reference proteome</keyword>
<dbReference type="Pfam" id="PF04381">
    <property type="entry name" value="RdgC"/>
    <property type="match status" value="1"/>
</dbReference>
<reference evidence="2" key="1">
    <citation type="journal article" date="2022" name="Int. J. Syst. Evol. Microbiol.">
        <title>Anaeromyxobacter oryzae sp. nov., Anaeromyxobacter diazotrophicus sp. nov. and Anaeromyxobacter paludicola sp. nov., isolated from paddy soils.</title>
        <authorList>
            <person name="Itoh H."/>
            <person name="Xu Z."/>
            <person name="Mise K."/>
            <person name="Masuda Y."/>
            <person name="Ushijima N."/>
            <person name="Hayakawa C."/>
            <person name="Shiratori Y."/>
            <person name="Senoo K."/>
        </authorList>
    </citation>
    <scope>NUCLEOTIDE SEQUENCE [LARGE SCALE GENOMIC DNA]</scope>
    <source>
        <strain evidence="2">Red232</strain>
    </source>
</reference>
<dbReference type="Proteomes" id="UP001162891">
    <property type="component" value="Chromosome"/>
</dbReference>
<evidence type="ECO:0000313" key="1">
    <source>
        <dbReference type="EMBL" id="BDG01160.1"/>
    </source>
</evidence>
<sequence length="213" mass="23077">MPVLGGAVTFSRFHAEHARKPPSDLRRWVARALASNAFEPLDPKRAEEDRTAGFVELEDPDATEFASVLQGEHALFAFRVDSIKVRAAAVKAEVERWAATVTAEKGRPPAKREKAERREIVRQQLRQKAEPVSKVHDVSWNLESGQVAIWAASRKIVEEAAAAIEAAFEVRLHPVTPGAAAALAKVPERALLPTAELVGVGAVASAEVDRGEA</sequence>
<dbReference type="RefSeq" id="WP_248357556.1">
    <property type="nucleotide sequence ID" value="NZ_AP025591.1"/>
</dbReference>
<organism evidence="1 2">
    <name type="scientific">Anaeromyxobacter oryzae</name>
    <dbReference type="NCBI Taxonomy" id="2918170"/>
    <lineage>
        <taxon>Bacteria</taxon>
        <taxon>Pseudomonadati</taxon>
        <taxon>Myxococcota</taxon>
        <taxon>Myxococcia</taxon>
        <taxon>Myxococcales</taxon>
        <taxon>Cystobacterineae</taxon>
        <taxon>Anaeromyxobacteraceae</taxon>
        <taxon>Anaeromyxobacter</taxon>
    </lineage>
</organism>
<accession>A0ABM7WNX4</accession>
<dbReference type="EMBL" id="AP025591">
    <property type="protein sequence ID" value="BDG01160.1"/>
    <property type="molecule type" value="Genomic_DNA"/>
</dbReference>
<protein>
    <recommendedName>
        <fullName evidence="3">Recombination-associated protein RdgC</fullName>
    </recommendedName>
</protein>